<sequence>MMRQLHFRHAVLYDIAHCLLDLFPSDADVSEIGPEQSPALFVSWRTSGVANHPGNIAWGVHYRFEPEFLRAYSALAGDAQREACERVRELSRHLRFEYLDPAAVSLFVVDVTADVIHA</sequence>
<dbReference type="Proteomes" id="UP000027466">
    <property type="component" value="Unassembled WGS sequence"/>
</dbReference>
<dbReference type="AlphaFoldDB" id="A0A069PML9"/>
<proteinExistence type="predicted"/>
<reference evidence="1 2" key="1">
    <citation type="submission" date="2014-03" db="EMBL/GenBank/DDBJ databases">
        <title>Draft Genome Sequences of Four Burkholderia Strains.</title>
        <authorList>
            <person name="Liu X.Y."/>
            <person name="Li C.X."/>
            <person name="Xu J.H."/>
        </authorList>
    </citation>
    <scope>NUCLEOTIDE SEQUENCE [LARGE SCALE GENOMIC DNA]</scope>
    <source>
        <strain evidence="1 2">DSM 50014</strain>
    </source>
</reference>
<gene>
    <name evidence="1" type="ORF">BG61_15170</name>
</gene>
<evidence type="ECO:0000313" key="2">
    <source>
        <dbReference type="Proteomes" id="UP000027466"/>
    </source>
</evidence>
<evidence type="ECO:0000313" key="1">
    <source>
        <dbReference type="EMBL" id="KDR41860.1"/>
    </source>
</evidence>
<dbReference type="EMBL" id="JFHC01000023">
    <property type="protein sequence ID" value="KDR41860.1"/>
    <property type="molecule type" value="Genomic_DNA"/>
</dbReference>
<dbReference type="STRING" id="60547.GCA_000751215_03260"/>
<comment type="caution">
    <text evidence="1">The sequence shown here is derived from an EMBL/GenBank/DDBJ whole genome shotgun (WGS) entry which is preliminary data.</text>
</comment>
<accession>A0A069PML9</accession>
<keyword evidence="2" id="KW-1185">Reference proteome</keyword>
<name>A0A069PML9_9BURK</name>
<organism evidence="1 2">
    <name type="scientific">Caballeronia glathei</name>
    <dbReference type="NCBI Taxonomy" id="60547"/>
    <lineage>
        <taxon>Bacteria</taxon>
        <taxon>Pseudomonadati</taxon>
        <taxon>Pseudomonadota</taxon>
        <taxon>Betaproteobacteria</taxon>
        <taxon>Burkholderiales</taxon>
        <taxon>Burkholderiaceae</taxon>
        <taxon>Caballeronia</taxon>
    </lineage>
</organism>
<protein>
    <submittedName>
        <fullName evidence="1">Uncharacterized protein</fullName>
    </submittedName>
</protein>